<keyword evidence="6" id="KW-0808">Transferase</keyword>
<reference evidence="11" key="1">
    <citation type="submission" date="2025-08" db="UniProtKB">
        <authorList>
            <consortium name="RefSeq"/>
        </authorList>
    </citation>
    <scope>IDENTIFICATION</scope>
    <source>
        <strain evidence="11">14028-0561.14</strain>
        <tissue evidence="11">Whole fly</tissue>
    </source>
</reference>
<evidence type="ECO:0000313" key="11">
    <source>
        <dbReference type="RefSeq" id="XP_017035939.1"/>
    </source>
</evidence>
<sequence length="921" mass="103763">MASVEIESLPGKQRSQEPGKHRKHFVASRSGEKNNYTTLTFRRALIDRRTPLTNARVKCSQLEVSGGSMGQLGVPLLGLALLGALGPVLAGTEIACGSLEINEIADFRKLQNCTHVVGHVRIAYLEVPSSNFSLQTLSSNISEISDYLLVHRCSGLSSLQEIFPRLRIIRGQGLLLDQYALVVYENRNLRELGLVELLRVQRGFIRIESNPMLCFVETIDWMYLMGNGTQQHYNLKYNKPPSQCPLCGGLTADYDFRQNQSLQHCWNLNSTQLRPGPQRIKDCPEACAGLGCDSAGKCCDHNCVTGCSSQNCSLCANYQGKWGCVNQCLASYEINRRKCISNKECRDLGRIPMVRGSLCVEKCPGNQKKVVDAKGVVHCQVMCKGDFHVKSAADLEFLQDCVTINGSLIIELTDIKEKIVEALENTLASVKQITGYLKVIHSAQLLTLSFLQNLDLIRGDTLVENKYALFVLNNYHLEHIWPPNHQVIIQNGKIYFHLNPRLCYEKIQQLQSSMKSAENISVADVSPNSNGERMICVDAVRTLSPKVDDLNSTAVRIILDYIDGDALQTLIGYSYYYKEAPLQNVTMYDGRHGCGHDNWLMHVVPSKSRRHVIGGLKPYTQYAYFVKTLTRTDYHLKVDAYSTIAYFQTLPDRPSPVFRIHGNSEISSQIVLHWWPPRRPNGAIKKYWVTFEKHNSTKGEKTHNYLSSMPLGSKTAECECMDVVPYDSGPQPDDEEYYNKDALTYEEALPNLIYVSRYQKTPQKRFDTVKDYADLLSIKKDVAPSTPPTTTPAPTEADLFNEKLHALNYERIRKKIERKQMDLQDTDIDSYNIRHAMPKCQSSHASVGQQVEEKCVIEEIPEGIDLPGNQHFYTLAQLEPETTYRVTVRACVDGVINGCSTPAEALVQTTSLRMERFMRGV</sequence>
<evidence type="ECO:0000256" key="1">
    <source>
        <dbReference type="ARBA" id="ARBA00004191"/>
    </source>
</evidence>
<evidence type="ECO:0000256" key="5">
    <source>
        <dbReference type="ARBA" id="ARBA00022729"/>
    </source>
</evidence>
<keyword evidence="6" id="KW-0418">Kinase</keyword>
<dbReference type="OrthoDB" id="6612654at2759"/>
<keyword evidence="3" id="KW-0134">Cell wall</keyword>
<keyword evidence="7" id="KW-0325">Glycoprotein</keyword>
<proteinExistence type="predicted"/>
<evidence type="ECO:0000256" key="3">
    <source>
        <dbReference type="ARBA" id="ARBA00022512"/>
    </source>
</evidence>
<feature type="region of interest" description="Disordered" evidence="8">
    <location>
        <begin position="1"/>
        <end position="29"/>
    </location>
</feature>
<protein>
    <submittedName>
        <fullName evidence="11">Insulin-like growth factor 1 receptor</fullName>
    </submittedName>
</protein>
<dbReference type="SUPFAM" id="SSF52058">
    <property type="entry name" value="L domain-like"/>
    <property type="match status" value="2"/>
</dbReference>
<evidence type="ECO:0000313" key="10">
    <source>
        <dbReference type="Proteomes" id="UP001652661"/>
    </source>
</evidence>
<dbReference type="PANTHER" id="PTHR31018">
    <property type="entry name" value="SPORULATION-SPECIFIC PROTEIN-RELATED"/>
    <property type="match status" value="1"/>
</dbReference>
<dbReference type="OMA" id="NWLMDVS"/>
<gene>
    <name evidence="11" type="primary">Sdr</name>
</gene>
<evidence type="ECO:0000256" key="8">
    <source>
        <dbReference type="SAM" id="MobiDB-lite"/>
    </source>
</evidence>
<dbReference type="Gene3D" id="3.80.20.20">
    <property type="entry name" value="Receptor L-domain"/>
    <property type="match status" value="2"/>
</dbReference>
<dbReference type="PROSITE" id="PS50853">
    <property type="entry name" value="FN3"/>
    <property type="match status" value="1"/>
</dbReference>
<keyword evidence="6" id="KW-0829">Tyrosine-protein kinase</keyword>
<organism evidence="10 11">
    <name type="scientific">Drosophila kikkawai</name>
    <name type="common">Fruit fly</name>
    <dbReference type="NCBI Taxonomy" id="30033"/>
    <lineage>
        <taxon>Eukaryota</taxon>
        <taxon>Metazoa</taxon>
        <taxon>Ecdysozoa</taxon>
        <taxon>Arthropoda</taxon>
        <taxon>Hexapoda</taxon>
        <taxon>Insecta</taxon>
        <taxon>Pterygota</taxon>
        <taxon>Neoptera</taxon>
        <taxon>Endopterygota</taxon>
        <taxon>Diptera</taxon>
        <taxon>Brachycera</taxon>
        <taxon>Muscomorpha</taxon>
        <taxon>Ephydroidea</taxon>
        <taxon>Drosophilidae</taxon>
        <taxon>Drosophila</taxon>
        <taxon>Sophophora</taxon>
    </lineage>
</organism>
<dbReference type="GO" id="GO:0016020">
    <property type="term" value="C:membrane"/>
    <property type="evidence" value="ECO:0007669"/>
    <property type="project" value="UniProtKB-SubCell"/>
</dbReference>
<accession>A0A6P4JMN9</accession>
<evidence type="ECO:0000256" key="7">
    <source>
        <dbReference type="ARBA" id="ARBA00023180"/>
    </source>
</evidence>
<dbReference type="InterPro" id="IPR006211">
    <property type="entry name" value="Furin-like_Cys-rich_dom"/>
</dbReference>
<evidence type="ECO:0000256" key="6">
    <source>
        <dbReference type="ARBA" id="ARBA00023137"/>
    </source>
</evidence>
<dbReference type="Gene3D" id="2.60.40.10">
    <property type="entry name" value="Immunoglobulins"/>
    <property type="match status" value="3"/>
</dbReference>
<dbReference type="InterPro" id="IPR013783">
    <property type="entry name" value="Ig-like_fold"/>
</dbReference>
<dbReference type="Proteomes" id="UP001652661">
    <property type="component" value="Chromosome 3R"/>
</dbReference>
<dbReference type="PANTHER" id="PTHR31018:SF3">
    <property type="entry name" value="RECEPTOR PROTEIN-TYROSINE KINASE"/>
    <property type="match status" value="1"/>
</dbReference>
<dbReference type="SUPFAM" id="SSF49265">
    <property type="entry name" value="Fibronectin type III"/>
    <property type="match status" value="1"/>
</dbReference>
<dbReference type="RefSeq" id="XP_017035939.1">
    <property type="nucleotide sequence ID" value="XM_017180450.2"/>
</dbReference>
<dbReference type="AlphaFoldDB" id="A0A6P4JMN9"/>
<keyword evidence="4" id="KW-0964">Secreted</keyword>
<keyword evidence="10" id="KW-1185">Reference proteome</keyword>
<evidence type="ECO:0000259" key="9">
    <source>
        <dbReference type="PROSITE" id="PS50853"/>
    </source>
</evidence>
<dbReference type="InterPro" id="IPR003961">
    <property type="entry name" value="FN3_dom"/>
</dbReference>
<dbReference type="Pfam" id="PF00757">
    <property type="entry name" value="Furin-like"/>
    <property type="match status" value="1"/>
</dbReference>
<evidence type="ECO:0000256" key="2">
    <source>
        <dbReference type="ARBA" id="ARBA00004479"/>
    </source>
</evidence>
<dbReference type="InterPro" id="IPR051648">
    <property type="entry name" value="CWI-Assembly_Regulator"/>
</dbReference>
<dbReference type="InterPro" id="IPR036116">
    <property type="entry name" value="FN3_sf"/>
</dbReference>
<dbReference type="CDD" id="cd00063">
    <property type="entry name" value="FN3"/>
    <property type="match status" value="1"/>
</dbReference>
<dbReference type="GO" id="GO:0004713">
    <property type="term" value="F:protein tyrosine kinase activity"/>
    <property type="evidence" value="ECO:0007669"/>
    <property type="project" value="UniProtKB-KW"/>
</dbReference>
<name>A0A6P4JMN9_DROKI</name>
<dbReference type="InterPro" id="IPR036941">
    <property type="entry name" value="Rcpt_L-dom_sf"/>
</dbReference>
<feature type="domain" description="Fibronectin type-III" evidence="9">
    <location>
        <begin position="539"/>
        <end position="652"/>
    </location>
</feature>
<comment type="subcellular location">
    <subcellularLocation>
        <location evidence="2">Membrane</location>
        <topology evidence="2">Single-pass type I membrane protein</topology>
    </subcellularLocation>
    <subcellularLocation>
        <location evidence="1">Secreted</location>
        <location evidence="1">Cell wall</location>
    </subcellularLocation>
</comment>
<keyword evidence="5" id="KW-0732">Signal</keyword>
<dbReference type="InterPro" id="IPR000494">
    <property type="entry name" value="Rcpt_L-dom"/>
</dbReference>
<evidence type="ECO:0000256" key="4">
    <source>
        <dbReference type="ARBA" id="ARBA00022525"/>
    </source>
</evidence>
<dbReference type="Pfam" id="PF01030">
    <property type="entry name" value="Recep_L_domain"/>
    <property type="match status" value="2"/>
</dbReference>